<dbReference type="Gene3D" id="2.70.98.50">
    <property type="entry name" value="putative glycoside hydrolase family protein from bacillus halodurans"/>
    <property type="match status" value="1"/>
</dbReference>
<proteinExistence type="predicted"/>
<dbReference type="SUPFAM" id="SSF48208">
    <property type="entry name" value="Six-hairpin glycosidases"/>
    <property type="match status" value="1"/>
</dbReference>
<dbReference type="GO" id="GO:0005975">
    <property type="term" value="P:carbohydrate metabolic process"/>
    <property type="evidence" value="ECO:0007669"/>
    <property type="project" value="InterPro"/>
</dbReference>
<dbReference type="InterPro" id="IPR012341">
    <property type="entry name" value="6hp_glycosidase-like_sf"/>
</dbReference>
<dbReference type="Gene3D" id="1.50.10.10">
    <property type="match status" value="1"/>
</dbReference>
<dbReference type="InterPro" id="IPR054363">
    <property type="entry name" value="GH95_cat"/>
</dbReference>
<dbReference type="Proteomes" id="UP000327039">
    <property type="component" value="Unassembled WGS sequence"/>
</dbReference>
<gene>
    <name evidence="4" type="ORF">F6B42_04905</name>
</gene>
<keyword evidence="5" id="KW-1185">Reference proteome</keyword>
<name>A0A5J5IWY5_9MICO</name>
<evidence type="ECO:0000313" key="5">
    <source>
        <dbReference type="Proteomes" id="UP000327039"/>
    </source>
</evidence>
<dbReference type="InterPro" id="IPR008928">
    <property type="entry name" value="6-hairpin_glycosidase_sf"/>
</dbReference>
<feature type="domain" description="Alpha fucosidase A-like C-terminal" evidence="2">
    <location>
        <begin position="684"/>
        <end position="739"/>
    </location>
</feature>
<evidence type="ECO:0000259" key="3">
    <source>
        <dbReference type="Pfam" id="PF22124"/>
    </source>
</evidence>
<dbReference type="InterPro" id="IPR027414">
    <property type="entry name" value="GH95_N_dom"/>
</dbReference>
<feature type="domain" description="Glycosyl hydrolase family 95 catalytic" evidence="3">
    <location>
        <begin position="318"/>
        <end position="681"/>
    </location>
</feature>
<evidence type="ECO:0000259" key="2">
    <source>
        <dbReference type="Pfam" id="PF21307"/>
    </source>
</evidence>
<dbReference type="Pfam" id="PF14498">
    <property type="entry name" value="Glyco_hyd_65N_2"/>
    <property type="match status" value="1"/>
</dbReference>
<dbReference type="PANTHER" id="PTHR31084">
    <property type="entry name" value="ALPHA-L-FUCOSIDASE 2"/>
    <property type="match status" value="1"/>
</dbReference>
<dbReference type="EMBL" id="VYRZ01000001">
    <property type="protein sequence ID" value="KAA9089796.1"/>
    <property type="molecule type" value="Genomic_DNA"/>
</dbReference>
<protein>
    <submittedName>
        <fullName evidence="4">Uncharacterized protein</fullName>
    </submittedName>
</protein>
<dbReference type="OrthoDB" id="9802600at2"/>
<feature type="domain" description="Glycosyl hydrolase family 95 N-terminal" evidence="1">
    <location>
        <begin position="4"/>
        <end position="247"/>
    </location>
</feature>
<evidence type="ECO:0000259" key="1">
    <source>
        <dbReference type="Pfam" id="PF14498"/>
    </source>
</evidence>
<dbReference type="Pfam" id="PF22124">
    <property type="entry name" value="Glyco_hydro_95_cat"/>
    <property type="match status" value="1"/>
</dbReference>
<dbReference type="AlphaFoldDB" id="A0A5J5IWY5"/>
<dbReference type="GO" id="GO:0004560">
    <property type="term" value="F:alpha-L-fucosidase activity"/>
    <property type="evidence" value="ECO:0007669"/>
    <property type="project" value="InterPro"/>
</dbReference>
<sequence>MSTLTFTTPARTWLERLPLGNGRLGAMVGVDGGETRIGLNESSAWSGGVASARRESVEPEAAAVALAAARSALDAGDPVGAEQHLRVLQHRYAQAFLPVGELIVTAGGDRSAPLRRSLDLTEGVHRARSGALESSTACTTDPDLLIHTIRTSVPVDVGVRFATPLRVRDERMPDPSARTWVLDLPADVAPAHEPDEPAVTWDVPGIRPASVVVSLRLRHDGALSDAPDGLTVRGATRVELALAIETTVPATGHDPEPIDEALRRADARLAACAEPARHVEENRARRSAASGFSFELGAPPHDREGGRELVDPLGGSPTAPEALLGFLVEYGHHLLGAASRRGGPPANLQGIWNADMRPPWSSGYTLNINTPMNYWGAEVTGAADAHLALLEMLEALAAHGADTAARLYGAGGWVAHHNSDLWGYSPPTRGDASWSQWPLGGAWLVRQFDEHRRHGSMSRATLARYRPVVSGCARFLLDLLVDDGSGGLGTAPSTSPENRFLTARGPAALTRSSALDRALIADVLDIAGTVLADTEPDLAAEALAARSRIAGPRIGVAGRIAEWQGDPHEEDPRHRHVSHLFPWFPGDRVAEPAERAAVAATLDRRGDDSTGWSLAWKIALRARLRDADGVSRLIDLALRPAQEEAGNPAHHRGGLYPNLFAAHPPFQIDGNLGLVGAMLECVVQSHRPGCIDLLPAAPPVLARGRLRGAVVRPGILLDLDWADGRPGRVSLRARSADQAGRYRLTAADRAVDVDIAADRVTVLRGAELAIEPLDGRLSSRPTPDRSTT</sequence>
<evidence type="ECO:0000313" key="4">
    <source>
        <dbReference type="EMBL" id="KAA9089796.1"/>
    </source>
</evidence>
<dbReference type="RefSeq" id="WP_150418427.1">
    <property type="nucleotide sequence ID" value="NZ_VYRZ01000001.1"/>
</dbReference>
<reference evidence="5" key="1">
    <citation type="submission" date="2019-09" db="EMBL/GenBank/DDBJ databases">
        <title>Mumia zhuanghuii sp. nov. isolated from the intestinal contents of plateau pika (Ochotona curzoniae) in the Qinghai-Tibet plateau of China.</title>
        <authorList>
            <person name="Tian Z."/>
        </authorList>
    </citation>
    <scope>NUCLEOTIDE SEQUENCE [LARGE SCALE GENOMIC DNA]</scope>
    <source>
        <strain evidence="5">DSM 25564</strain>
    </source>
</reference>
<comment type="caution">
    <text evidence="4">The sequence shown here is derived from an EMBL/GenBank/DDBJ whole genome shotgun (WGS) entry which is preliminary data.</text>
</comment>
<dbReference type="InterPro" id="IPR049053">
    <property type="entry name" value="AFCA-like_C"/>
</dbReference>
<dbReference type="InterPro" id="IPR016518">
    <property type="entry name" value="Alpha-L-fucosidase"/>
</dbReference>
<dbReference type="PANTHER" id="PTHR31084:SF0">
    <property type="entry name" value="ALPHA-L-FUCOSIDASE 2"/>
    <property type="match status" value="1"/>
</dbReference>
<accession>A0A5J5IWY5</accession>
<dbReference type="PIRSF" id="PIRSF007663">
    <property type="entry name" value="UCP007663"/>
    <property type="match status" value="1"/>
</dbReference>
<dbReference type="Pfam" id="PF21307">
    <property type="entry name" value="Glyco_hydro_95_C"/>
    <property type="match status" value="1"/>
</dbReference>
<organism evidence="4 5">
    <name type="scientific">Microbacterium radiodurans</name>
    <dbReference type="NCBI Taxonomy" id="661398"/>
    <lineage>
        <taxon>Bacteria</taxon>
        <taxon>Bacillati</taxon>
        <taxon>Actinomycetota</taxon>
        <taxon>Actinomycetes</taxon>
        <taxon>Micrococcales</taxon>
        <taxon>Microbacteriaceae</taxon>
        <taxon>Microbacterium</taxon>
    </lineage>
</organism>